<evidence type="ECO:0000256" key="7">
    <source>
        <dbReference type="ARBA" id="ARBA00023002"/>
    </source>
</evidence>
<reference evidence="15" key="1">
    <citation type="journal article" date="2019" name="Int. J. Syst. Evol. Microbiol.">
        <title>The Global Catalogue of Microorganisms (GCM) 10K type strain sequencing project: providing services to taxonomists for standard genome sequencing and annotation.</title>
        <authorList>
            <consortium name="The Broad Institute Genomics Platform"/>
            <consortium name="The Broad Institute Genome Sequencing Center for Infectious Disease"/>
            <person name="Wu L."/>
            <person name="Ma J."/>
        </authorList>
    </citation>
    <scope>NUCLEOTIDE SEQUENCE [LARGE SCALE GENOMIC DNA]</scope>
    <source>
        <strain evidence="15">JCM 17555</strain>
    </source>
</reference>
<evidence type="ECO:0000256" key="10">
    <source>
        <dbReference type="ARBA" id="ARBA00023136"/>
    </source>
</evidence>
<keyword evidence="6 12" id="KW-1133">Transmembrane helix</keyword>
<organism evidence="14 15">
    <name type="scientific">Allohahella marinimesophila</name>
    <dbReference type="NCBI Taxonomy" id="1054972"/>
    <lineage>
        <taxon>Bacteria</taxon>
        <taxon>Pseudomonadati</taxon>
        <taxon>Pseudomonadota</taxon>
        <taxon>Gammaproteobacteria</taxon>
        <taxon>Oceanospirillales</taxon>
        <taxon>Hahellaceae</taxon>
        <taxon>Allohahella</taxon>
    </lineage>
</organism>
<name>A0ABP7PDB2_9GAMM</name>
<comment type="caution">
    <text evidence="14">The sequence shown here is derived from an EMBL/GenBank/DDBJ whole genome shotgun (WGS) entry which is preliminary data.</text>
</comment>
<dbReference type="RefSeq" id="WP_344806241.1">
    <property type="nucleotide sequence ID" value="NZ_BAABBO010000009.1"/>
</dbReference>
<keyword evidence="11" id="KW-0275">Fatty acid biosynthesis</keyword>
<sequence>MNRALTSFCNYFDNEHKLLSVDQSDHSVDWHRILPFIFLHLACFGVILVGWSPVAVGVAIGSYLIRMFAITAFFHRYFSHKSFSTSRPVQFIFAFLGTAATQRGPLWWAAHHRAHHRTADTDADAHSPLKGFWYSHCGWFLSGAHFATREELIKDFARYPELRWLDRYDMAVAAIFGTSLWLLGEGLAWLVPELGTSGWQLLIWGYFISTVALIHATLSINSLAHWWGRRRYDTRDDSRNNLLLALITLGEGWHNNHHHYAGSARQGFFWWELDISYLILKMLSWTGLVWNLKPVPDRKKFAHKQVAGVKNR</sequence>
<evidence type="ECO:0000256" key="12">
    <source>
        <dbReference type="SAM" id="Phobius"/>
    </source>
</evidence>
<evidence type="ECO:0000256" key="4">
    <source>
        <dbReference type="ARBA" id="ARBA00022692"/>
    </source>
</evidence>
<dbReference type="InterPro" id="IPR005804">
    <property type="entry name" value="FA_desaturase_dom"/>
</dbReference>
<keyword evidence="8" id="KW-0408">Iron</keyword>
<feature type="transmembrane region" description="Helical" evidence="12">
    <location>
        <begin position="33"/>
        <end position="54"/>
    </location>
</feature>
<keyword evidence="3" id="KW-0444">Lipid biosynthesis</keyword>
<dbReference type="Pfam" id="PF00487">
    <property type="entry name" value="FA_desaturase"/>
    <property type="match status" value="1"/>
</dbReference>
<dbReference type="InterPro" id="IPR015876">
    <property type="entry name" value="Acyl-CoA_DS"/>
</dbReference>
<gene>
    <name evidence="14" type="ORF">GCM10022278_22040</name>
</gene>
<evidence type="ECO:0000256" key="8">
    <source>
        <dbReference type="ARBA" id="ARBA00023004"/>
    </source>
</evidence>
<evidence type="ECO:0000256" key="3">
    <source>
        <dbReference type="ARBA" id="ARBA00022516"/>
    </source>
</evidence>
<dbReference type="CDD" id="cd03505">
    <property type="entry name" value="Delta9-FADS-like"/>
    <property type="match status" value="1"/>
</dbReference>
<keyword evidence="7" id="KW-0560">Oxidoreductase</keyword>
<keyword evidence="9" id="KW-0443">Lipid metabolism</keyword>
<evidence type="ECO:0000259" key="13">
    <source>
        <dbReference type="Pfam" id="PF00487"/>
    </source>
</evidence>
<keyword evidence="4 12" id="KW-0812">Transmembrane</keyword>
<keyword evidence="15" id="KW-1185">Reference proteome</keyword>
<accession>A0ABP7PDB2</accession>
<dbReference type="PRINTS" id="PR00075">
    <property type="entry name" value="FACDDSATRASE"/>
</dbReference>
<evidence type="ECO:0000256" key="11">
    <source>
        <dbReference type="ARBA" id="ARBA00023160"/>
    </source>
</evidence>
<comment type="similarity">
    <text evidence="2">Belongs to the fatty acid desaturase type 2 family.</text>
</comment>
<evidence type="ECO:0000256" key="1">
    <source>
        <dbReference type="ARBA" id="ARBA00004141"/>
    </source>
</evidence>
<feature type="transmembrane region" description="Helical" evidence="12">
    <location>
        <begin position="203"/>
        <end position="227"/>
    </location>
</feature>
<evidence type="ECO:0000256" key="2">
    <source>
        <dbReference type="ARBA" id="ARBA00008749"/>
    </source>
</evidence>
<protein>
    <submittedName>
        <fullName evidence="14">Acyl-CoA desaturase</fullName>
    </submittedName>
</protein>
<feature type="domain" description="Fatty acid desaturase" evidence="13">
    <location>
        <begin position="51"/>
        <end position="262"/>
    </location>
</feature>
<dbReference type="PANTHER" id="PTHR11351">
    <property type="entry name" value="ACYL-COA DESATURASE"/>
    <property type="match status" value="1"/>
</dbReference>
<proteinExistence type="inferred from homology"/>
<dbReference type="Proteomes" id="UP001501337">
    <property type="component" value="Unassembled WGS sequence"/>
</dbReference>
<comment type="subcellular location">
    <subcellularLocation>
        <location evidence="1">Membrane</location>
        <topology evidence="1">Multi-pass membrane protein</topology>
    </subcellularLocation>
</comment>
<keyword evidence="5" id="KW-0276">Fatty acid metabolism</keyword>
<feature type="transmembrane region" description="Helical" evidence="12">
    <location>
        <begin position="168"/>
        <end position="191"/>
    </location>
</feature>
<evidence type="ECO:0000313" key="14">
    <source>
        <dbReference type="EMBL" id="GAA3963815.1"/>
    </source>
</evidence>
<keyword evidence="10 12" id="KW-0472">Membrane</keyword>
<evidence type="ECO:0000256" key="9">
    <source>
        <dbReference type="ARBA" id="ARBA00023098"/>
    </source>
</evidence>
<dbReference type="PANTHER" id="PTHR11351:SF31">
    <property type="entry name" value="DESATURASE 1, ISOFORM A-RELATED"/>
    <property type="match status" value="1"/>
</dbReference>
<evidence type="ECO:0000313" key="15">
    <source>
        <dbReference type="Proteomes" id="UP001501337"/>
    </source>
</evidence>
<evidence type="ECO:0000256" key="5">
    <source>
        <dbReference type="ARBA" id="ARBA00022832"/>
    </source>
</evidence>
<evidence type="ECO:0000256" key="6">
    <source>
        <dbReference type="ARBA" id="ARBA00022989"/>
    </source>
</evidence>
<dbReference type="EMBL" id="BAABBO010000009">
    <property type="protein sequence ID" value="GAA3963815.1"/>
    <property type="molecule type" value="Genomic_DNA"/>
</dbReference>